<reference evidence="1 2" key="1">
    <citation type="submission" date="2021-06" db="EMBL/GenBank/DDBJ databases">
        <title>Caerostris darwini draft genome.</title>
        <authorList>
            <person name="Kono N."/>
            <person name="Arakawa K."/>
        </authorList>
    </citation>
    <scope>NUCLEOTIDE SEQUENCE [LARGE SCALE GENOMIC DNA]</scope>
</reference>
<sequence>MLFVPRRRWNLKWDEYATPIPPDWLSLGMVFQRRKICRFTGNFHLVKLLIVAPFPPHSSLASHNRKRTGTAFRLMASPLAAMSSNSNLSKDFYSHFPPSLLRTDCRCLSFQAESGI</sequence>
<accession>A0AAV4PNE1</accession>
<keyword evidence="2" id="KW-1185">Reference proteome</keyword>
<evidence type="ECO:0000313" key="1">
    <source>
        <dbReference type="EMBL" id="GIX97653.1"/>
    </source>
</evidence>
<dbReference type="Proteomes" id="UP001054837">
    <property type="component" value="Unassembled WGS sequence"/>
</dbReference>
<dbReference type="AlphaFoldDB" id="A0AAV4PNE1"/>
<dbReference type="EMBL" id="BPLQ01003062">
    <property type="protein sequence ID" value="GIX97653.1"/>
    <property type="molecule type" value="Genomic_DNA"/>
</dbReference>
<protein>
    <submittedName>
        <fullName evidence="1">Uncharacterized protein</fullName>
    </submittedName>
</protein>
<organism evidence="1 2">
    <name type="scientific">Caerostris darwini</name>
    <dbReference type="NCBI Taxonomy" id="1538125"/>
    <lineage>
        <taxon>Eukaryota</taxon>
        <taxon>Metazoa</taxon>
        <taxon>Ecdysozoa</taxon>
        <taxon>Arthropoda</taxon>
        <taxon>Chelicerata</taxon>
        <taxon>Arachnida</taxon>
        <taxon>Araneae</taxon>
        <taxon>Araneomorphae</taxon>
        <taxon>Entelegynae</taxon>
        <taxon>Araneoidea</taxon>
        <taxon>Araneidae</taxon>
        <taxon>Caerostris</taxon>
    </lineage>
</organism>
<gene>
    <name evidence="1" type="ORF">CDAR_54341</name>
</gene>
<name>A0AAV4PNE1_9ARAC</name>
<proteinExistence type="predicted"/>
<comment type="caution">
    <text evidence="1">The sequence shown here is derived from an EMBL/GenBank/DDBJ whole genome shotgun (WGS) entry which is preliminary data.</text>
</comment>
<evidence type="ECO:0000313" key="2">
    <source>
        <dbReference type="Proteomes" id="UP001054837"/>
    </source>
</evidence>